<protein>
    <submittedName>
        <fullName evidence="2">Predicted protein</fullName>
    </submittedName>
</protein>
<dbReference type="InterPro" id="IPR011032">
    <property type="entry name" value="GroES-like_sf"/>
</dbReference>
<evidence type="ECO:0000259" key="1">
    <source>
        <dbReference type="SMART" id="SM00829"/>
    </source>
</evidence>
<dbReference type="InterPro" id="IPR050700">
    <property type="entry name" value="YIM1/Zinc_Alcohol_DH_Fams"/>
</dbReference>
<dbReference type="EMBL" id="GG738886">
    <property type="protein sequence ID" value="EFC41420.1"/>
    <property type="molecule type" value="Genomic_DNA"/>
</dbReference>
<feature type="domain" description="Enoyl reductase (ER)" evidence="1">
    <location>
        <begin position="10"/>
        <end position="386"/>
    </location>
</feature>
<dbReference type="InParanoid" id="D2VPF4"/>
<dbReference type="InterPro" id="IPR036291">
    <property type="entry name" value="NAD(P)-bd_dom_sf"/>
</dbReference>
<dbReference type="SUPFAM" id="SSF50129">
    <property type="entry name" value="GroES-like"/>
    <property type="match status" value="1"/>
</dbReference>
<keyword evidence="3" id="KW-1185">Reference proteome</keyword>
<dbReference type="OrthoDB" id="201656at2759"/>
<dbReference type="VEuPathDB" id="AmoebaDB:NAEGRDRAFT_51218"/>
<dbReference type="Gene3D" id="3.90.180.10">
    <property type="entry name" value="Medium-chain alcohol dehydrogenases, catalytic domain"/>
    <property type="match status" value="1"/>
</dbReference>
<dbReference type="PANTHER" id="PTHR11695">
    <property type="entry name" value="ALCOHOL DEHYDROGENASE RELATED"/>
    <property type="match status" value="1"/>
</dbReference>
<dbReference type="GeneID" id="8850711"/>
<dbReference type="FunCoup" id="D2VPF4">
    <property type="interactions" value="5"/>
</dbReference>
<proteinExistence type="predicted"/>
<reference evidence="2 3" key="1">
    <citation type="journal article" date="2010" name="Cell">
        <title>The genome of Naegleria gruberi illuminates early eukaryotic versatility.</title>
        <authorList>
            <person name="Fritz-Laylin L.K."/>
            <person name="Prochnik S.E."/>
            <person name="Ginger M.L."/>
            <person name="Dacks J.B."/>
            <person name="Carpenter M.L."/>
            <person name="Field M.C."/>
            <person name="Kuo A."/>
            <person name="Paredez A."/>
            <person name="Chapman J."/>
            <person name="Pham J."/>
            <person name="Shu S."/>
            <person name="Neupane R."/>
            <person name="Cipriano M."/>
            <person name="Mancuso J."/>
            <person name="Tu H."/>
            <person name="Salamov A."/>
            <person name="Lindquist E."/>
            <person name="Shapiro H."/>
            <person name="Lucas S."/>
            <person name="Grigoriev I.V."/>
            <person name="Cande W.Z."/>
            <person name="Fulton C."/>
            <person name="Rokhsar D.S."/>
            <person name="Dawson S.C."/>
        </authorList>
    </citation>
    <scope>NUCLEOTIDE SEQUENCE [LARGE SCALE GENOMIC DNA]</scope>
    <source>
        <strain evidence="2 3">NEG-M</strain>
    </source>
</reference>
<dbReference type="InterPro" id="IPR020843">
    <property type="entry name" value="ER"/>
</dbReference>
<gene>
    <name evidence="2" type="ORF">NAEGRDRAFT_51218</name>
</gene>
<dbReference type="CDD" id="cd08267">
    <property type="entry name" value="MDR1"/>
    <property type="match status" value="1"/>
</dbReference>
<dbReference type="OMA" id="VFEESEC"/>
<dbReference type="SMART" id="SM00829">
    <property type="entry name" value="PKS_ER"/>
    <property type="match status" value="1"/>
</dbReference>
<dbReference type="PANTHER" id="PTHR11695:SF648">
    <property type="entry name" value="ZINC-BINDING OXIDOREDUCTASE"/>
    <property type="match status" value="1"/>
</dbReference>
<dbReference type="RefSeq" id="XP_002674164.1">
    <property type="nucleotide sequence ID" value="XM_002674118.1"/>
</dbReference>
<dbReference type="Proteomes" id="UP000006671">
    <property type="component" value="Unassembled WGS sequence"/>
</dbReference>
<dbReference type="STRING" id="5762.D2VPF4"/>
<dbReference type="Pfam" id="PF13602">
    <property type="entry name" value="ADH_zinc_N_2"/>
    <property type="match status" value="1"/>
</dbReference>
<organism evidence="3">
    <name type="scientific">Naegleria gruberi</name>
    <name type="common">Amoeba</name>
    <dbReference type="NCBI Taxonomy" id="5762"/>
    <lineage>
        <taxon>Eukaryota</taxon>
        <taxon>Discoba</taxon>
        <taxon>Heterolobosea</taxon>
        <taxon>Tetramitia</taxon>
        <taxon>Eutetramitia</taxon>
        <taxon>Vahlkampfiidae</taxon>
        <taxon>Naegleria</taxon>
    </lineage>
</organism>
<dbReference type="KEGG" id="ngr:NAEGRDRAFT_51218"/>
<dbReference type="InterPro" id="IPR013154">
    <property type="entry name" value="ADH-like_N"/>
</dbReference>
<dbReference type="AlphaFoldDB" id="D2VPF4"/>
<dbReference type="Pfam" id="PF08240">
    <property type="entry name" value="ADH_N"/>
    <property type="match status" value="1"/>
</dbReference>
<name>D2VPF4_NAEGR</name>
<dbReference type="eggNOG" id="KOG1198">
    <property type="taxonomic scope" value="Eukaryota"/>
</dbReference>
<sequence length="389" mass="43102">MKAIIIEDYAEFPDFKIVQDHPKPKQDALKDHQVLVRVHAAGINPGDCHMASGRVKMAVKLKFPCVLGLDASGVVSAVGKKVTQFKVGDLVCGGKAGAKTGTFAEYCVFEDHDLIKKPKDMDYNKAAAFATSGGTIIDAYRQHPLVESLLKKHIAHPEKMNEKPKEMEDFKVLVIGASGGTGSIALLFAKHYLAKYFNIKVYAVCSTRNVEYVKSLGADVVIDYTQTSAKDGTQEKHQESSELPSICELIKGENGDQYIDLVIDCVGGYYFYDDVCQHLDCRRADSHVVYSSLVPPGPAELTLSTLIRTGIYISSNKMKACSKKYPKYNLIQYMGKAQKEFDLLMNRVLSEGNCFNLIKITTFKMDEIKKAHEMVHSKRAIGKVVLSIE</sequence>
<accession>D2VPF4</accession>
<dbReference type="GO" id="GO:0016491">
    <property type="term" value="F:oxidoreductase activity"/>
    <property type="evidence" value="ECO:0007669"/>
    <property type="project" value="InterPro"/>
</dbReference>
<evidence type="ECO:0000313" key="2">
    <source>
        <dbReference type="EMBL" id="EFC41420.1"/>
    </source>
</evidence>
<evidence type="ECO:0000313" key="3">
    <source>
        <dbReference type="Proteomes" id="UP000006671"/>
    </source>
</evidence>
<dbReference type="Gene3D" id="3.40.50.720">
    <property type="entry name" value="NAD(P)-binding Rossmann-like Domain"/>
    <property type="match status" value="1"/>
</dbReference>
<dbReference type="SUPFAM" id="SSF51735">
    <property type="entry name" value="NAD(P)-binding Rossmann-fold domains"/>
    <property type="match status" value="1"/>
</dbReference>